<gene>
    <name evidence="3" type="ORF">FOZ62_008484</name>
    <name evidence="2" type="ORF">FOZ63_014207</name>
</gene>
<keyword evidence="4" id="KW-1185">Reference proteome</keyword>
<comment type="caution">
    <text evidence="2">The sequence shown here is derived from an EMBL/GenBank/DDBJ whole genome shotgun (WGS) entry which is preliminary data.</text>
</comment>
<dbReference type="AlphaFoldDB" id="A0A7J6QDN2"/>
<evidence type="ECO:0000313" key="3">
    <source>
        <dbReference type="EMBL" id="KAF4725947.1"/>
    </source>
</evidence>
<accession>A0A7J6QDN2</accession>
<organism evidence="2 4">
    <name type="scientific">Perkinsus olseni</name>
    <name type="common">Perkinsus atlanticus</name>
    <dbReference type="NCBI Taxonomy" id="32597"/>
    <lineage>
        <taxon>Eukaryota</taxon>
        <taxon>Sar</taxon>
        <taxon>Alveolata</taxon>
        <taxon>Perkinsozoa</taxon>
        <taxon>Perkinsea</taxon>
        <taxon>Perkinsida</taxon>
        <taxon>Perkinsidae</taxon>
        <taxon>Perkinsus</taxon>
    </lineage>
</organism>
<evidence type="ECO:0000313" key="5">
    <source>
        <dbReference type="Proteomes" id="UP000574390"/>
    </source>
</evidence>
<dbReference type="EMBL" id="JABANO010034085">
    <property type="protein sequence ID" value="KAF4705730.1"/>
    <property type="molecule type" value="Genomic_DNA"/>
</dbReference>
<evidence type="ECO:0000313" key="4">
    <source>
        <dbReference type="Proteomes" id="UP000553632"/>
    </source>
</evidence>
<dbReference type="Proteomes" id="UP000553632">
    <property type="component" value="Unassembled WGS sequence"/>
</dbReference>
<name>A0A7J6QDN2_PEROL</name>
<evidence type="ECO:0000313" key="2">
    <source>
        <dbReference type="EMBL" id="KAF4705730.1"/>
    </source>
</evidence>
<dbReference type="EMBL" id="JABANM010018529">
    <property type="protein sequence ID" value="KAF4725947.1"/>
    <property type="molecule type" value="Genomic_DNA"/>
</dbReference>
<proteinExistence type="predicted"/>
<feature type="chain" id="PRO_5036205629" evidence="1">
    <location>
        <begin position="41"/>
        <end position="285"/>
    </location>
</feature>
<protein>
    <submittedName>
        <fullName evidence="2">Uncharacterized protein</fullName>
    </submittedName>
</protein>
<feature type="signal peptide" evidence="1">
    <location>
        <begin position="1"/>
        <end position="40"/>
    </location>
</feature>
<evidence type="ECO:0000256" key="1">
    <source>
        <dbReference type="SAM" id="SignalP"/>
    </source>
</evidence>
<sequence length="285" mass="30947">MSTVEATWSGQGCSRESRKGSRGTTIILILTLASVSSADGLVVDGSEGNQMQNGHLRALWDPYIKGEQPPNCLPGGKAYKTENYCGFIMKSPGRFDGGVHLYSNASGSSSSGIMQLAVMLSNPYYYPYDVGIYVTGNVIWEFPLPLGMKLTTNLSMPTLSKVGGDDYHEGQKVVGKATYFTIHLDAQIDIPGHGKVEAKSGPSKGRAFVATLVGAPPAAAYHIQVTVVAIGEAFGKETQVAFIGNIFRWNVPFQPWTMKGDFRVHIADKGRHFETYHLKAFDFQV</sequence>
<keyword evidence="1" id="KW-0732">Signal</keyword>
<dbReference type="Proteomes" id="UP000574390">
    <property type="component" value="Unassembled WGS sequence"/>
</dbReference>
<reference evidence="4 5" key="1">
    <citation type="submission" date="2020-04" db="EMBL/GenBank/DDBJ databases">
        <title>Perkinsus olseni comparative genomics.</title>
        <authorList>
            <person name="Bogema D.R."/>
        </authorList>
    </citation>
    <scope>NUCLEOTIDE SEQUENCE [LARGE SCALE GENOMIC DNA]</scope>
    <source>
        <strain evidence="3">ATCC PRA-205</strain>
        <strain evidence="2 4">ATCC PRA-207</strain>
    </source>
</reference>